<keyword evidence="11" id="KW-0862">Zinc</keyword>
<dbReference type="InterPro" id="IPR006543">
    <property type="entry name" value="Histidinol-phos"/>
</dbReference>
<keyword evidence="4 11" id="KW-0028">Amino-acid biosynthesis</keyword>
<feature type="binding site" evidence="11">
    <location>
        <position position="99"/>
    </location>
    <ligand>
        <name>Zn(2+)</name>
        <dbReference type="ChEBI" id="CHEBI:29105"/>
    </ligand>
</feature>
<dbReference type="InterPro" id="IPR006549">
    <property type="entry name" value="HAD-SF_hydro_IIIA"/>
</dbReference>
<dbReference type="InterPro" id="IPR038494">
    <property type="entry name" value="IGPD_sf"/>
</dbReference>
<feature type="region of interest" description="Imidazoleglycerol-phosphate dehydratase" evidence="11">
    <location>
        <begin position="162"/>
        <end position="354"/>
    </location>
</feature>
<feature type="binding site" evidence="11">
    <location>
        <position position="136"/>
    </location>
    <ligand>
        <name>Mg(2+)</name>
        <dbReference type="ChEBI" id="CHEBI:18420"/>
    </ligand>
</feature>
<dbReference type="GO" id="GO:0046872">
    <property type="term" value="F:metal ion binding"/>
    <property type="evidence" value="ECO:0007669"/>
    <property type="project" value="UniProtKB-KW"/>
</dbReference>
<dbReference type="GO" id="GO:0005737">
    <property type="term" value="C:cytoplasm"/>
    <property type="evidence" value="ECO:0007669"/>
    <property type="project" value="UniProtKB-SubCell"/>
</dbReference>
<dbReference type="InterPro" id="IPR020568">
    <property type="entry name" value="Ribosomal_Su5_D2-typ_SF"/>
</dbReference>
<dbReference type="GO" id="GO:0004401">
    <property type="term" value="F:histidinol-phosphatase activity"/>
    <property type="evidence" value="ECO:0007669"/>
    <property type="project" value="UniProtKB-UniRule"/>
</dbReference>
<dbReference type="NCBIfam" id="TIGR01662">
    <property type="entry name" value="HAD-SF-IIIA"/>
    <property type="match status" value="1"/>
</dbReference>
<dbReference type="NCBIfam" id="NF003937">
    <property type="entry name" value="PRK05446.1"/>
    <property type="match status" value="1"/>
</dbReference>
<dbReference type="GO" id="GO:0000105">
    <property type="term" value="P:L-histidine biosynthetic process"/>
    <property type="evidence" value="ECO:0007669"/>
    <property type="project" value="UniProtKB-UniRule"/>
</dbReference>
<evidence type="ECO:0000256" key="10">
    <source>
        <dbReference type="ARBA" id="ARBA00023268"/>
    </source>
</evidence>
<dbReference type="UniPathway" id="UPA00031">
    <property type="reaction ID" value="UER00011"/>
</dbReference>
<dbReference type="Pfam" id="PF00475">
    <property type="entry name" value="IGPD"/>
    <property type="match status" value="1"/>
</dbReference>
<feature type="binding site" evidence="11">
    <location>
        <position position="15"/>
    </location>
    <ligand>
        <name>Mg(2+)</name>
        <dbReference type="ChEBI" id="CHEBI:18420"/>
    </ligand>
</feature>
<feature type="binding site" evidence="11">
    <location>
        <position position="101"/>
    </location>
    <ligand>
        <name>Zn(2+)</name>
        <dbReference type="ChEBI" id="CHEBI:29105"/>
    </ligand>
</feature>
<keyword evidence="6 11" id="KW-0378">Hydrolase</keyword>
<comment type="pathway">
    <text evidence="11">Amino-acid biosynthesis; L-histidine biosynthesis; L-histidine from 5-phospho-alpha-D-ribose 1-diphosphate: step 8/9.</text>
</comment>
<feature type="active site" description="Nucleophile" evidence="11">
    <location>
        <position position="15"/>
    </location>
</feature>
<dbReference type="SUPFAM" id="SSF54211">
    <property type="entry name" value="Ribosomal protein S5 domain 2-like"/>
    <property type="match status" value="2"/>
</dbReference>
<feature type="binding site" evidence="11">
    <location>
        <position position="17"/>
    </location>
    <ligand>
        <name>Mg(2+)</name>
        <dbReference type="ChEBI" id="CHEBI:18420"/>
    </ligand>
</feature>
<protein>
    <recommendedName>
        <fullName evidence="11">Histidine biosynthesis bifunctional protein HisB</fullName>
    </recommendedName>
    <domain>
        <recommendedName>
            <fullName evidence="11">Histidinol-phosphatase</fullName>
            <ecNumber evidence="11">3.1.3.15</ecNumber>
        </recommendedName>
    </domain>
    <domain>
        <recommendedName>
            <fullName evidence="11">Imidazoleglycerol-phosphate dehydratase</fullName>
            <shortName evidence="11">IGPD</shortName>
            <ecNumber evidence="11">4.2.1.19</ecNumber>
        </recommendedName>
    </domain>
</protein>
<evidence type="ECO:0000313" key="13">
    <source>
        <dbReference type="Proteomes" id="UP000176863"/>
    </source>
</evidence>
<dbReference type="NCBIfam" id="NF002114">
    <property type="entry name" value="PRK00951.2-4"/>
    <property type="match status" value="1"/>
</dbReference>
<organism evidence="12 13">
    <name type="scientific">Candidatus Kaiserbacteria bacterium RIFCSPHIGHO2_01_FULL_53_29</name>
    <dbReference type="NCBI Taxonomy" id="1798480"/>
    <lineage>
        <taxon>Bacteria</taxon>
        <taxon>Candidatus Kaiseribacteriota</taxon>
    </lineage>
</organism>
<dbReference type="PROSITE" id="PS00954">
    <property type="entry name" value="IGP_DEHYDRATASE_1"/>
    <property type="match status" value="1"/>
</dbReference>
<keyword evidence="8 11" id="KW-0368">Histidine biosynthesis</keyword>
<gene>
    <name evidence="11" type="primary">hisB</name>
    <name evidence="12" type="ORF">A2851_01680</name>
</gene>
<feature type="binding site" evidence="11">
    <location>
        <position position="107"/>
    </location>
    <ligand>
        <name>Zn(2+)</name>
        <dbReference type="ChEBI" id="CHEBI:29105"/>
    </ligand>
</feature>
<reference evidence="12 13" key="1">
    <citation type="journal article" date="2016" name="Nat. Commun.">
        <title>Thousands of microbial genomes shed light on interconnected biogeochemical processes in an aquifer system.</title>
        <authorList>
            <person name="Anantharaman K."/>
            <person name="Brown C.T."/>
            <person name="Hug L.A."/>
            <person name="Sharon I."/>
            <person name="Castelle C.J."/>
            <person name="Probst A.J."/>
            <person name="Thomas B.C."/>
            <person name="Singh A."/>
            <person name="Wilkins M.J."/>
            <person name="Karaoz U."/>
            <person name="Brodie E.L."/>
            <person name="Williams K.H."/>
            <person name="Hubbard S.S."/>
            <person name="Banfield J.F."/>
        </authorList>
    </citation>
    <scope>NUCLEOTIDE SEQUENCE [LARGE SCALE GENOMIC DNA]</scope>
</reference>
<dbReference type="Gene3D" id="3.30.230.40">
    <property type="entry name" value="Imidazole glycerol phosphate dehydratase, domain 1"/>
    <property type="match status" value="2"/>
</dbReference>
<comment type="catalytic activity">
    <reaction evidence="11">
        <text>D-erythro-1-(imidazol-4-yl)glycerol 3-phosphate = 3-(imidazol-4-yl)-2-oxopropyl phosphate + H2O</text>
        <dbReference type="Rhea" id="RHEA:11040"/>
        <dbReference type="ChEBI" id="CHEBI:15377"/>
        <dbReference type="ChEBI" id="CHEBI:57766"/>
        <dbReference type="ChEBI" id="CHEBI:58278"/>
        <dbReference type="EC" id="4.2.1.19"/>
    </reaction>
</comment>
<dbReference type="PANTHER" id="PTHR23133:SF2">
    <property type="entry name" value="IMIDAZOLEGLYCEROL-PHOSPHATE DEHYDRATASE"/>
    <property type="match status" value="1"/>
</dbReference>
<dbReference type="InterPro" id="IPR020565">
    <property type="entry name" value="ImidazoleglycerP_deHydtase_CS"/>
</dbReference>
<evidence type="ECO:0000256" key="3">
    <source>
        <dbReference type="ARBA" id="ARBA00022490"/>
    </source>
</evidence>
<dbReference type="FunFam" id="3.30.230.40:FF:000003">
    <property type="entry name" value="Imidazoleglycerol-phosphate dehydratase HisB"/>
    <property type="match status" value="1"/>
</dbReference>
<evidence type="ECO:0000256" key="9">
    <source>
        <dbReference type="ARBA" id="ARBA00023239"/>
    </source>
</evidence>
<dbReference type="InterPro" id="IPR005954">
    <property type="entry name" value="HisB_N"/>
</dbReference>
<dbReference type="HAMAP" id="MF_00076">
    <property type="entry name" value="HisB"/>
    <property type="match status" value="1"/>
</dbReference>
<comment type="similarity">
    <text evidence="11">In the C-terminal section; belongs to the imidazoleglycerol-phosphate dehydratase family.</text>
</comment>
<dbReference type="NCBIfam" id="TIGR01261">
    <property type="entry name" value="hisB_Nterm"/>
    <property type="match status" value="1"/>
</dbReference>
<dbReference type="Gene3D" id="3.40.50.1000">
    <property type="entry name" value="HAD superfamily/HAD-like"/>
    <property type="match status" value="1"/>
</dbReference>
<sequence>MKRSEKKLTKVVFVDRDGTMIYEPPDTKQVDSLDQLKILPGTVEGLKRLVTEGYGLVMVTNQNGIGTSSFPKKDFDAPQKRFEEILAEQGITFNEVLICPHFPSDSCACRKPKLGLVKKLLKEKPIDLKRSFVVGDRETDMQFAKNIGIAGYLTETNTVFPRIATVERDTKETKVSARCNLDGRGVYEINTGINFFNHMLEQLSKHSLVDLSIQAKGDVHIDDHHTIEDVGLVIGEVISRALSERKGIRRYGFLLPMDDTLVEVAIDLGGRPYLVFNCDFKREKVGDLPTEMVEHFFRSVAETLKANIHINVKYSKNEHHKIEAIFKAFAKALRMATERDPRQKNILPSTKGVL</sequence>
<dbReference type="CDD" id="cd07914">
    <property type="entry name" value="IGPD"/>
    <property type="match status" value="1"/>
</dbReference>
<evidence type="ECO:0000256" key="7">
    <source>
        <dbReference type="ARBA" id="ARBA00022842"/>
    </source>
</evidence>
<dbReference type="AlphaFoldDB" id="A0A1F6CWN7"/>
<comment type="subcellular location">
    <subcellularLocation>
        <location evidence="11">Cytoplasm</location>
    </subcellularLocation>
</comment>
<dbReference type="SUPFAM" id="SSF56784">
    <property type="entry name" value="HAD-like"/>
    <property type="match status" value="1"/>
</dbReference>
<name>A0A1F6CWN7_9BACT</name>
<dbReference type="InterPro" id="IPR013954">
    <property type="entry name" value="PNK3P"/>
</dbReference>
<keyword evidence="10 11" id="KW-0511">Multifunctional enzyme</keyword>
<dbReference type="EC" id="4.2.1.19" evidence="11"/>
<dbReference type="EC" id="3.1.3.15" evidence="11"/>
<comment type="catalytic activity">
    <reaction evidence="11">
        <text>L-histidinol phosphate + H2O = L-histidinol + phosphate</text>
        <dbReference type="Rhea" id="RHEA:14465"/>
        <dbReference type="ChEBI" id="CHEBI:15377"/>
        <dbReference type="ChEBI" id="CHEBI:43474"/>
        <dbReference type="ChEBI" id="CHEBI:57699"/>
        <dbReference type="ChEBI" id="CHEBI:57980"/>
        <dbReference type="EC" id="3.1.3.15"/>
    </reaction>
</comment>
<dbReference type="GO" id="GO:0004424">
    <property type="term" value="F:imidazoleglycerol-phosphate dehydratase activity"/>
    <property type="evidence" value="ECO:0007669"/>
    <property type="project" value="UniProtKB-UniRule"/>
</dbReference>
<feature type="binding site" evidence="11">
    <location>
        <position position="109"/>
    </location>
    <ligand>
        <name>Zn(2+)</name>
        <dbReference type="ChEBI" id="CHEBI:29105"/>
    </ligand>
</feature>
<comment type="cofactor">
    <cofactor evidence="1 11">
        <name>Mg(2+)</name>
        <dbReference type="ChEBI" id="CHEBI:18420"/>
    </cofactor>
</comment>
<keyword evidence="7 11" id="KW-0460">Magnesium</keyword>
<comment type="cofactor">
    <cofactor evidence="11">
        <name>Zn(2+)</name>
        <dbReference type="ChEBI" id="CHEBI:29105"/>
    </cofactor>
</comment>
<dbReference type="STRING" id="1798480.A2851_01680"/>
<dbReference type="FunFam" id="3.30.230.40:FF:000001">
    <property type="entry name" value="Imidazoleglycerol-phosphate dehydratase HisB"/>
    <property type="match status" value="1"/>
</dbReference>
<evidence type="ECO:0000256" key="8">
    <source>
        <dbReference type="ARBA" id="ARBA00023102"/>
    </source>
</evidence>
<feature type="active site" description="Proton donor" evidence="11">
    <location>
        <position position="17"/>
    </location>
</feature>
<comment type="caution">
    <text evidence="12">The sequence shown here is derived from an EMBL/GenBank/DDBJ whole genome shotgun (WGS) entry which is preliminary data.</text>
</comment>
<accession>A0A1F6CWN7</accession>
<dbReference type="NCBIfam" id="NF002111">
    <property type="entry name" value="PRK00951.2-1"/>
    <property type="match status" value="1"/>
</dbReference>
<dbReference type="Proteomes" id="UP000176863">
    <property type="component" value="Unassembled WGS sequence"/>
</dbReference>
<dbReference type="InterPro" id="IPR000807">
    <property type="entry name" value="ImidazoleglycerolP_deHydtase"/>
</dbReference>
<dbReference type="PANTHER" id="PTHR23133">
    <property type="entry name" value="IMIDAZOLEGLYCEROL-PHOSPHATE DEHYDRATASE HIS7"/>
    <property type="match status" value="1"/>
</dbReference>
<proteinExistence type="inferred from homology"/>
<evidence type="ECO:0000313" key="12">
    <source>
        <dbReference type="EMBL" id="OGG53282.1"/>
    </source>
</evidence>
<keyword evidence="3 11" id="KW-0963">Cytoplasm</keyword>
<keyword evidence="9 11" id="KW-0456">Lyase</keyword>
<keyword evidence="5 11" id="KW-0479">Metal-binding</keyword>
<evidence type="ECO:0000256" key="11">
    <source>
        <dbReference type="HAMAP-Rule" id="MF_01022"/>
    </source>
</evidence>
<dbReference type="InterPro" id="IPR020566">
    <property type="entry name" value="His_synth_bifunc_HisB"/>
</dbReference>
<dbReference type="EMBL" id="MFKT01000014">
    <property type="protein sequence ID" value="OGG53282.1"/>
    <property type="molecule type" value="Genomic_DNA"/>
</dbReference>
<dbReference type="NCBIfam" id="TIGR01656">
    <property type="entry name" value="Histidinol-ppas"/>
    <property type="match status" value="1"/>
</dbReference>
<dbReference type="InterPro" id="IPR036412">
    <property type="entry name" value="HAD-like_sf"/>
</dbReference>
<evidence type="ECO:0000256" key="4">
    <source>
        <dbReference type="ARBA" id="ARBA00022605"/>
    </source>
</evidence>
<dbReference type="InterPro" id="IPR023214">
    <property type="entry name" value="HAD_sf"/>
</dbReference>
<comment type="pathway">
    <text evidence="2 11">Amino-acid biosynthesis; L-histidine biosynthesis; L-histidine from 5-phospho-alpha-D-ribose 1-diphosphate: step 6/9.</text>
</comment>
<dbReference type="Pfam" id="PF08645">
    <property type="entry name" value="PNK3P"/>
    <property type="match status" value="1"/>
</dbReference>
<evidence type="ECO:0000256" key="5">
    <source>
        <dbReference type="ARBA" id="ARBA00022723"/>
    </source>
</evidence>
<feature type="region of interest" description="Histidinol-phosphatase" evidence="11">
    <location>
        <begin position="1"/>
        <end position="161"/>
    </location>
</feature>
<comment type="similarity">
    <text evidence="11">In the N-terminal section; belongs to the histidinol-phosphatase family.</text>
</comment>
<dbReference type="HAMAP" id="MF_01022">
    <property type="entry name" value="Bifunc_HisB"/>
    <property type="match status" value="1"/>
</dbReference>
<evidence type="ECO:0000256" key="2">
    <source>
        <dbReference type="ARBA" id="ARBA00005047"/>
    </source>
</evidence>
<evidence type="ECO:0000256" key="6">
    <source>
        <dbReference type="ARBA" id="ARBA00022801"/>
    </source>
</evidence>
<evidence type="ECO:0000256" key="1">
    <source>
        <dbReference type="ARBA" id="ARBA00001946"/>
    </source>
</evidence>